<dbReference type="InterPro" id="IPR043128">
    <property type="entry name" value="Rev_trsase/Diguanyl_cyclase"/>
</dbReference>
<dbReference type="Pfam" id="PF13456">
    <property type="entry name" value="RVT_3"/>
    <property type="match status" value="1"/>
</dbReference>
<dbReference type="Pfam" id="PF17921">
    <property type="entry name" value="Integrase_H2C2"/>
    <property type="match status" value="1"/>
</dbReference>
<evidence type="ECO:0000313" key="4">
    <source>
        <dbReference type="Proteomes" id="UP000694930"/>
    </source>
</evidence>
<dbReference type="InterPro" id="IPR001584">
    <property type="entry name" value="Integrase_cat-core"/>
</dbReference>
<dbReference type="SUPFAM" id="SSF53098">
    <property type="entry name" value="Ribonuclease H-like"/>
    <property type="match status" value="2"/>
</dbReference>
<feature type="domain" description="Reverse transcriptase" evidence="1">
    <location>
        <begin position="204"/>
        <end position="383"/>
    </location>
</feature>
<dbReference type="Gene3D" id="3.30.420.10">
    <property type="entry name" value="Ribonuclease H-like superfamily/Ribonuclease H"/>
    <property type="match status" value="3"/>
</dbReference>
<dbReference type="SUPFAM" id="SSF56672">
    <property type="entry name" value="DNA/RNA polymerases"/>
    <property type="match status" value="1"/>
</dbReference>
<dbReference type="InterPro" id="IPR000477">
    <property type="entry name" value="RT_dom"/>
</dbReference>
<protein>
    <submittedName>
        <fullName evidence="5">Uncharacterized protein LOC107013244</fullName>
    </submittedName>
</protein>
<dbReference type="CDD" id="cd09279">
    <property type="entry name" value="RNase_HI_like"/>
    <property type="match status" value="1"/>
</dbReference>
<dbReference type="PANTHER" id="PTHR48475">
    <property type="entry name" value="RIBONUCLEASE H"/>
    <property type="match status" value="1"/>
</dbReference>
<evidence type="ECO:0000259" key="1">
    <source>
        <dbReference type="PROSITE" id="PS50878"/>
    </source>
</evidence>
<dbReference type="Proteomes" id="UP000694930">
    <property type="component" value="Chromosome 3"/>
</dbReference>
<dbReference type="InterPro" id="IPR036397">
    <property type="entry name" value="RNaseH_sf"/>
</dbReference>
<gene>
    <name evidence="5" type="primary">LOC107013244</name>
</gene>
<reference evidence="4" key="1">
    <citation type="journal article" date="2014" name="Nat. Genet.">
        <title>The genome of the stress-tolerant wild tomato species Solanum pennellii.</title>
        <authorList>
            <person name="Bolger A."/>
            <person name="Scossa F."/>
            <person name="Bolger M.E."/>
            <person name="Lanz C."/>
            <person name="Maumus F."/>
            <person name="Tohge T."/>
            <person name="Quesneville H."/>
            <person name="Alseekh S."/>
            <person name="Sorensen I."/>
            <person name="Lichtenstein G."/>
            <person name="Fich E.A."/>
            <person name="Conte M."/>
            <person name="Keller H."/>
            <person name="Schneeberger K."/>
            <person name="Schwacke R."/>
            <person name="Ofner I."/>
            <person name="Vrebalov J."/>
            <person name="Xu Y."/>
            <person name="Osorio S."/>
            <person name="Aflitos S.A."/>
            <person name="Schijlen E."/>
            <person name="Jimenez-Gomez J.M."/>
            <person name="Ryngajllo M."/>
            <person name="Kimura S."/>
            <person name="Kumar R."/>
            <person name="Koenig D."/>
            <person name="Headland L.R."/>
            <person name="Maloof J.N."/>
            <person name="Sinha N."/>
            <person name="van Ham R.C."/>
            <person name="Lankhorst R.K."/>
            <person name="Mao L."/>
            <person name="Vogel A."/>
            <person name="Arsova B."/>
            <person name="Panstruga R."/>
            <person name="Fei Z."/>
            <person name="Rose J.K."/>
            <person name="Zamir D."/>
            <person name="Carrari F."/>
            <person name="Giovannoni J.J."/>
            <person name="Weigel D."/>
            <person name="Usadel B."/>
            <person name="Fernie A.R."/>
        </authorList>
    </citation>
    <scope>NUCLEOTIDE SEQUENCE [LARGE SCALE GENOMIC DNA]</scope>
    <source>
        <strain evidence="4">cv. LA0716</strain>
    </source>
</reference>
<sequence>MKAKKQKRDVWSLTKPIQPIYKSFIKARATESYQSSFPEPVMKVSEEMINYFQDLFVEVDMVELGEGTSDRDVQFIGPDVKLNNWEATPLPIKDESCTFYADSSDMTCVQNFSPDLNIQSNLRPNIEIISQEIEYDEDRVFEEALLDYKDVFASSYDDMPGLSTDMVVHKLPIDPNFPPIKQKLRKLKTDMSVIIKEEITKQLEAKVIQVAQYPSWLANIVPVPKKDGKVRMCVDYRDLNKASPKDDFPLPNIHILLDNCAKHEVASFVDCYAGYHQIIMDDEDAEKTSFITPWGTYCYRVMPFGLKNAGATYMRAMTTMFHDMMHREIEVYVDDVIIKSKKQSNHVKDLRRFFERLRRYNLKLNPAKCVFGVPSGKLLGFIVSRRGIELDPSKIKAIQELPPPKNKTEVMSLLGRLNYISRFIAQLTTTCEPIFKLLKKNATVEWTEECQEAFERIKNYLSNPPVLVPPEPGRPLILYMSVLDNSFGCVLGQHDDTGKKERAIYYLSKKFTVYEAKYTLLERTCCALTWVAQKLKHYLSSYTTYLISRMDPLKYIFQKPMPTGRLAKWQILLTEFDIIYITRTAMKAQALADHLAENPIDEEYEPLKTYFPDEEISCIDEVIHDNNQGWKLFFDGASNRKGVGIGAVLMSESGEYYPISAQLRFYCTNNMSEYEACILGLRLAVDMGIQELLVLGDSDLLVHQIQGEWETRDPKLIPYQHCLQGLCQQFVSIKFRHIPRVHNEIADALSTLSSMLQHPDDAHIDPLYIQIRDQHAYCNMIEEEFDGKPWFHDIKTYLQSGECPSDVTSNQKRTIRRLARGFFLSGGILYKKTPDLGFLRCVNAQEASTIMIEVHAGVCGPHMNGYVLVKKILRAGYYWLTMERDSIRFVRKCHECQIHGDLIHSPPSELHAISAPWPFVAWGMDVIGPIEPKASNGHRFILVAIDYFTKWVEAVTFKSVTKKVVVDFIHFNIICRFGIPKVIITDNAANLISHLMQEILRKMVQSSRQWHEKLPFALLGYRTTVRTSVGATPYSLVYGTEAVIPTEIEIPSLRIVVEDEIDDDEWIKTRLEQLSLIDEKRLTSVCHGQLYQKRMARAYNKKVRPRHFEEGQLVLRRILPHHAETKGKFSPNWRGPFVFKRVLPYGALYLADIEGKVTETVVNADAMKRYYI</sequence>
<feature type="domain" description="RNase H type-1" evidence="2">
    <location>
        <begin position="626"/>
        <end position="773"/>
    </location>
</feature>
<dbReference type="InterPro" id="IPR041588">
    <property type="entry name" value="Integrase_H2C2"/>
</dbReference>
<dbReference type="Gene3D" id="1.10.340.70">
    <property type="match status" value="1"/>
</dbReference>
<dbReference type="PROSITE" id="PS50878">
    <property type="entry name" value="RT_POL"/>
    <property type="match status" value="1"/>
</dbReference>
<dbReference type="RefSeq" id="XP_027771389.1">
    <property type="nucleotide sequence ID" value="XM_027915588.1"/>
</dbReference>
<dbReference type="CDD" id="cd01647">
    <property type="entry name" value="RT_LTR"/>
    <property type="match status" value="1"/>
</dbReference>
<dbReference type="Pfam" id="PF00078">
    <property type="entry name" value="RVT_1"/>
    <property type="match status" value="1"/>
</dbReference>
<dbReference type="PROSITE" id="PS50994">
    <property type="entry name" value="INTEGRASE"/>
    <property type="match status" value="1"/>
</dbReference>
<dbReference type="InterPro" id="IPR041577">
    <property type="entry name" value="RT_RNaseH_2"/>
</dbReference>
<organism evidence="4 5">
    <name type="scientific">Solanum pennellii</name>
    <name type="common">Tomato</name>
    <name type="synonym">Lycopersicon pennellii</name>
    <dbReference type="NCBI Taxonomy" id="28526"/>
    <lineage>
        <taxon>Eukaryota</taxon>
        <taxon>Viridiplantae</taxon>
        <taxon>Streptophyta</taxon>
        <taxon>Embryophyta</taxon>
        <taxon>Tracheophyta</taxon>
        <taxon>Spermatophyta</taxon>
        <taxon>Magnoliopsida</taxon>
        <taxon>eudicotyledons</taxon>
        <taxon>Gunneridae</taxon>
        <taxon>Pentapetalae</taxon>
        <taxon>asterids</taxon>
        <taxon>lamiids</taxon>
        <taxon>Solanales</taxon>
        <taxon>Solanaceae</taxon>
        <taxon>Solanoideae</taxon>
        <taxon>Solaneae</taxon>
        <taxon>Solanum</taxon>
        <taxon>Solanum subgen. Lycopersicon</taxon>
    </lineage>
</organism>
<name>A0ABM1V6M1_SOLPN</name>
<dbReference type="InterPro" id="IPR012337">
    <property type="entry name" value="RNaseH-like_sf"/>
</dbReference>
<proteinExistence type="predicted"/>
<evidence type="ECO:0000259" key="3">
    <source>
        <dbReference type="PROSITE" id="PS50994"/>
    </source>
</evidence>
<dbReference type="Gene3D" id="3.30.70.270">
    <property type="match status" value="2"/>
</dbReference>
<evidence type="ECO:0000313" key="5">
    <source>
        <dbReference type="RefSeq" id="XP_027771389.1"/>
    </source>
</evidence>
<dbReference type="InterPro" id="IPR043502">
    <property type="entry name" value="DNA/RNA_pol_sf"/>
</dbReference>
<dbReference type="Gene3D" id="3.10.10.10">
    <property type="entry name" value="HIV Type 1 Reverse Transcriptase, subunit A, domain 1"/>
    <property type="match status" value="1"/>
</dbReference>
<feature type="domain" description="Integrase catalytic" evidence="3">
    <location>
        <begin position="912"/>
        <end position="1003"/>
    </location>
</feature>
<dbReference type="GeneID" id="107013244"/>
<keyword evidence="4" id="KW-1185">Reference proteome</keyword>
<dbReference type="Pfam" id="PF17919">
    <property type="entry name" value="RT_RNaseH_2"/>
    <property type="match status" value="1"/>
</dbReference>
<evidence type="ECO:0000259" key="2">
    <source>
        <dbReference type="PROSITE" id="PS50879"/>
    </source>
</evidence>
<reference evidence="5" key="2">
    <citation type="submission" date="2025-08" db="UniProtKB">
        <authorList>
            <consortium name="RefSeq"/>
        </authorList>
    </citation>
    <scope>IDENTIFICATION</scope>
</reference>
<dbReference type="InterPro" id="IPR002156">
    <property type="entry name" value="RNaseH_domain"/>
</dbReference>
<dbReference type="PANTHER" id="PTHR48475:SF1">
    <property type="entry name" value="RNASE H TYPE-1 DOMAIN-CONTAINING PROTEIN"/>
    <property type="match status" value="1"/>
</dbReference>
<dbReference type="Pfam" id="PF00665">
    <property type="entry name" value="rve"/>
    <property type="match status" value="1"/>
</dbReference>
<accession>A0ABM1V6M1</accession>
<dbReference type="PROSITE" id="PS50879">
    <property type="entry name" value="RNASE_H_1"/>
    <property type="match status" value="1"/>
</dbReference>